<keyword evidence="3" id="KW-1185">Reference proteome</keyword>
<keyword evidence="1" id="KW-0472">Membrane</keyword>
<dbReference type="Proteomes" id="UP000240214">
    <property type="component" value="Segment"/>
</dbReference>
<proteinExistence type="predicted"/>
<evidence type="ECO:0000313" key="2">
    <source>
        <dbReference type="EMBL" id="AUG87302.1"/>
    </source>
</evidence>
<protein>
    <submittedName>
        <fullName evidence="2">Uncharacterized protein</fullName>
    </submittedName>
</protein>
<keyword evidence="1" id="KW-1133">Transmembrane helix</keyword>
<feature type="transmembrane region" description="Helical" evidence="1">
    <location>
        <begin position="12"/>
        <end position="36"/>
    </location>
</feature>
<evidence type="ECO:0000256" key="1">
    <source>
        <dbReference type="SAM" id="Phobius"/>
    </source>
</evidence>
<dbReference type="EMBL" id="MG593803">
    <property type="protein sequence ID" value="AUG87302.1"/>
    <property type="molecule type" value="Genomic_DNA"/>
</dbReference>
<reference evidence="3" key="1">
    <citation type="submission" date="2017-11" db="EMBL/GenBank/DDBJ databases">
        <authorList>
            <person name="Han C.G."/>
        </authorList>
    </citation>
    <scope>NUCLEOTIDE SEQUENCE [LARGE SCALE GENOMIC DNA]</scope>
</reference>
<evidence type="ECO:0000313" key="3">
    <source>
        <dbReference type="Proteomes" id="UP000240214"/>
    </source>
</evidence>
<sequence>MRHARKRVRITPLQLFVCILIQPVGFALGWFVGFAFGVW</sequence>
<accession>A0A2H5BLX2</accession>
<gene>
    <name evidence="2" type="ORF">SEA_ROWA_38</name>
</gene>
<name>A0A2H5BLX2_9CAUD</name>
<organism evidence="2 3">
    <name type="scientific">Streptomyces phage Rowa</name>
    <dbReference type="NCBI Taxonomy" id="2059883"/>
    <lineage>
        <taxon>Viruses</taxon>
        <taxon>Duplodnaviria</taxon>
        <taxon>Heunggongvirae</taxon>
        <taxon>Uroviricota</taxon>
        <taxon>Caudoviricetes</taxon>
        <taxon>Rowavirus</taxon>
        <taxon>Rowavirus rowa</taxon>
    </lineage>
</organism>
<keyword evidence="1" id="KW-0812">Transmembrane</keyword>